<gene>
    <name evidence="3 4" type="primary">fdhD</name>
    <name evidence="4" type="ORF">TKV_c19950</name>
</gene>
<comment type="similarity">
    <text evidence="3">Belongs to the FdhD family.</text>
</comment>
<dbReference type="InterPro" id="IPR016193">
    <property type="entry name" value="Cytidine_deaminase-like"/>
</dbReference>
<feature type="binding site" evidence="3">
    <location>
        <begin position="261"/>
        <end position="266"/>
    </location>
    <ligand>
        <name>Mo-bis(molybdopterin guanine dinucleotide)</name>
        <dbReference type="ChEBI" id="CHEBI:60539"/>
    </ligand>
</feature>
<dbReference type="NCBIfam" id="TIGR00129">
    <property type="entry name" value="fdhD_narQ"/>
    <property type="match status" value="1"/>
</dbReference>
<comment type="subcellular location">
    <subcellularLocation>
        <location evidence="3">Cytoplasm</location>
    </subcellularLocation>
</comment>
<evidence type="ECO:0000313" key="4">
    <source>
        <dbReference type="EMBL" id="AIS53139.1"/>
    </source>
</evidence>
<sequence>MESFKSINILKYKNGLVESFSDSVIVEYILKLYVNAIEFASFFCTPLALDCLVVGYLQSQGIIEKKEDIKRIFIEEREGKAHVEILKSIDASSVKNLFIMSSGEKNICFHDQLKIGKTCCHCNFTCNPCICFPEQLNIGPITSNIKYKLKDIINLSERFNNGSGLFKITGGVHSCAIADDKDFIIFHEDIGRHNAFDKAFGQALLDGIDLQDKAVFTSGRISVEMLLKAAKRKVPVVVSISAPTALAVEVGRKLNITIAGFARGDRLNIYSCPERFVW</sequence>
<protein>
    <recommendedName>
        <fullName evidence="3">Sulfur carrier protein FdhD</fullName>
    </recommendedName>
</protein>
<dbReference type="GO" id="GO:0016783">
    <property type="term" value="F:sulfurtransferase activity"/>
    <property type="evidence" value="ECO:0007669"/>
    <property type="project" value="InterPro"/>
</dbReference>
<dbReference type="Proteomes" id="UP000029669">
    <property type="component" value="Chromosome"/>
</dbReference>
<dbReference type="GO" id="GO:0006777">
    <property type="term" value="P:Mo-molybdopterin cofactor biosynthetic process"/>
    <property type="evidence" value="ECO:0007669"/>
    <property type="project" value="UniProtKB-UniRule"/>
</dbReference>
<keyword evidence="5" id="KW-1185">Reference proteome</keyword>
<evidence type="ECO:0000256" key="2">
    <source>
        <dbReference type="ARBA" id="ARBA00023150"/>
    </source>
</evidence>
<dbReference type="STRING" id="2325.TKV_c19950"/>
<dbReference type="RefSeq" id="WP_049685770.1">
    <property type="nucleotide sequence ID" value="NZ_CP009170.1"/>
</dbReference>
<dbReference type="OrthoDB" id="9782042at2"/>
<dbReference type="PIRSF" id="PIRSF015626">
    <property type="entry name" value="FdhD"/>
    <property type="match status" value="1"/>
</dbReference>
<dbReference type="Gene3D" id="3.40.140.10">
    <property type="entry name" value="Cytidine Deaminase, domain 2"/>
    <property type="match status" value="1"/>
</dbReference>
<dbReference type="GO" id="GO:0097163">
    <property type="term" value="F:sulfur carrier activity"/>
    <property type="evidence" value="ECO:0007669"/>
    <property type="project" value="UniProtKB-UniRule"/>
</dbReference>
<feature type="active site" description="Cysteine persulfide intermediate" evidence="3">
    <location>
        <position position="120"/>
    </location>
</feature>
<dbReference type="KEGG" id="tki:TKV_c19950"/>
<keyword evidence="1 3" id="KW-0963">Cytoplasm</keyword>
<dbReference type="PANTHER" id="PTHR30592">
    <property type="entry name" value="FORMATE DEHYDROGENASE"/>
    <property type="match status" value="1"/>
</dbReference>
<dbReference type="SUPFAM" id="SSF53927">
    <property type="entry name" value="Cytidine deaminase-like"/>
    <property type="match status" value="1"/>
</dbReference>
<reference evidence="5" key="1">
    <citation type="journal article" date="2015" name="Genome Announc.">
        <title>Whole-Genome Sequences of 80 Environmental and Clinical Isolates of Burkholderia pseudomallei.</title>
        <authorList>
            <person name="Johnson S.L."/>
            <person name="Baker A.L."/>
            <person name="Chain P.S."/>
            <person name="Currie B.J."/>
            <person name="Daligault H.E."/>
            <person name="Davenport K.W."/>
            <person name="Davis C.B."/>
            <person name="Inglis T.J."/>
            <person name="Kaestli M."/>
            <person name="Koren S."/>
            <person name="Mayo M."/>
            <person name="Merritt A.J."/>
            <person name="Price E.P."/>
            <person name="Sarovich D.S."/>
            <person name="Warner J."/>
            <person name="Rosovitz M.J."/>
        </authorList>
    </citation>
    <scope>NUCLEOTIDE SEQUENCE [LARGE SCALE GENOMIC DNA]</scope>
    <source>
        <strain evidence="5">DSM 2030</strain>
    </source>
</reference>
<dbReference type="SMR" id="A0A097ATL7"/>
<organism evidence="4 5">
    <name type="scientific">Thermoanaerobacter kivui</name>
    <name type="common">Acetogenium kivui</name>
    <dbReference type="NCBI Taxonomy" id="2325"/>
    <lineage>
        <taxon>Bacteria</taxon>
        <taxon>Bacillati</taxon>
        <taxon>Bacillota</taxon>
        <taxon>Clostridia</taxon>
        <taxon>Thermoanaerobacterales</taxon>
        <taxon>Thermoanaerobacteraceae</taxon>
        <taxon>Thermoanaerobacter</taxon>
    </lineage>
</organism>
<evidence type="ECO:0000313" key="5">
    <source>
        <dbReference type="Proteomes" id="UP000029669"/>
    </source>
</evidence>
<dbReference type="eggNOG" id="COG1526">
    <property type="taxonomic scope" value="Bacteria"/>
</dbReference>
<dbReference type="HAMAP" id="MF_00187">
    <property type="entry name" value="FdhD"/>
    <property type="match status" value="1"/>
</dbReference>
<name>A0A097ATL7_THEKI</name>
<accession>A0A097ATL7</accession>
<dbReference type="EMBL" id="CP009170">
    <property type="protein sequence ID" value="AIS53139.1"/>
    <property type="molecule type" value="Genomic_DNA"/>
</dbReference>
<dbReference type="HOGENOM" id="CLU_056887_4_1_9"/>
<dbReference type="PANTHER" id="PTHR30592:SF1">
    <property type="entry name" value="SULFUR CARRIER PROTEIN FDHD"/>
    <property type="match status" value="1"/>
</dbReference>
<dbReference type="Gene3D" id="3.10.20.10">
    <property type="match status" value="1"/>
</dbReference>
<dbReference type="AlphaFoldDB" id="A0A097ATL7"/>
<keyword evidence="2 3" id="KW-0501">Molybdenum cofactor biosynthesis</keyword>
<proteinExistence type="inferred from homology"/>
<comment type="function">
    <text evidence="3">Required for formate dehydrogenase (FDH) activity. Acts as a sulfur carrier protein that transfers sulfur from IscS to the molybdenum cofactor prior to its insertion into FDH.</text>
</comment>
<evidence type="ECO:0000256" key="1">
    <source>
        <dbReference type="ARBA" id="ARBA00022490"/>
    </source>
</evidence>
<dbReference type="Pfam" id="PF02634">
    <property type="entry name" value="FdhD-NarQ"/>
    <property type="match status" value="1"/>
</dbReference>
<evidence type="ECO:0000256" key="3">
    <source>
        <dbReference type="HAMAP-Rule" id="MF_00187"/>
    </source>
</evidence>
<dbReference type="GO" id="GO:0005737">
    <property type="term" value="C:cytoplasm"/>
    <property type="evidence" value="ECO:0007669"/>
    <property type="project" value="UniProtKB-SubCell"/>
</dbReference>
<dbReference type="InterPro" id="IPR003786">
    <property type="entry name" value="FdhD"/>
</dbReference>